<sequence>MPPTASNGDLNPVYEMMSTEGNTLRNISPTESIEPTIELLSGPVTYRAAIKNDNNLVHEAEYVASTASFNTQLWEGRWTIEHLTRHHLGLHEQNVCVVAPMCHWIRGSFNLGEAKNPGSIDEKMSCEVGTYAWIQDRCPDIRIPYLYGFGFSDHRQFTHAASRSCEGGT</sequence>
<organism evidence="1 2">
    <name type="scientific">Verticillium longisporum</name>
    <name type="common">Verticillium dahliae var. longisporum</name>
    <dbReference type="NCBI Taxonomy" id="100787"/>
    <lineage>
        <taxon>Eukaryota</taxon>
        <taxon>Fungi</taxon>
        <taxon>Dikarya</taxon>
        <taxon>Ascomycota</taxon>
        <taxon>Pezizomycotina</taxon>
        <taxon>Sordariomycetes</taxon>
        <taxon>Hypocreomycetidae</taxon>
        <taxon>Glomerellales</taxon>
        <taxon>Plectosphaerellaceae</taxon>
        <taxon>Verticillium</taxon>
    </lineage>
</organism>
<gene>
    <name evidence="1" type="ORF">HYQ45_018533</name>
</gene>
<proteinExistence type="predicted"/>
<dbReference type="AlphaFoldDB" id="A0A8I3AG88"/>
<comment type="caution">
    <text evidence="1">The sequence shown here is derived from an EMBL/GenBank/DDBJ whole genome shotgun (WGS) entry which is preliminary data.</text>
</comment>
<dbReference type="OrthoDB" id="4822096at2759"/>
<dbReference type="EMBL" id="JAEMWZ010000800">
    <property type="protein sequence ID" value="KAG7105524.1"/>
    <property type="molecule type" value="Genomic_DNA"/>
</dbReference>
<reference evidence="1" key="1">
    <citation type="journal article" date="2021" name="Mol. Plant Pathol.">
        <title>A 20-kb lineage-specific genomic region tames virulence in pathogenic amphidiploid Verticillium longisporum.</title>
        <authorList>
            <person name="Harting R."/>
            <person name="Starke J."/>
            <person name="Kusch H."/>
            <person name="Poggeler S."/>
            <person name="Maurus I."/>
            <person name="Schluter R."/>
            <person name="Landesfeind M."/>
            <person name="Bulla I."/>
            <person name="Nowrousian M."/>
            <person name="de Jonge R."/>
            <person name="Stahlhut G."/>
            <person name="Hoff K.J."/>
            <person name="Asshauer K.P."/>
            <person name="Thurmer A."/>
            <person name="Stanke M."/>
            <person name="Daniel R."/>
            <person name="Morgenstern B."/>
            <person name="Thomma B.P.H.J."/>
            <person name="Kronstad J.W."/>
            <person name="Braus-Stromeyer S.A."/>
            <person name="Braus G.H."/>
        </authorList>
    </citation>
    <scope>NUCLEOTIDE SEQUENCE</scope>
    <source>
        <strain evidence="1">Vl32</strain>
    </source>
</reference>
<accession>A0A8I3AG88</accession>
<dbReference type="Proteomes" id="UP000689129">
    <property type="component" value="Unassembled WGS sequence"/>
</dbReference>
<name>A0A8I3AG88_VERLO</name>
<evidence type="ECO:0000313" key="1">
    <source>
        <dbReference type="EMBL" id="KAG7105524.1"/>
    </source>
</evidence>
<evidence type="ECO:0000313" key="2">
    <source>
        <dbReference type="Proteomes" id="UP000689129"/>
    </source>
</evidence>
<protein>
    <submittedName>
        <fullName evidence="1">Uncharacterized protein</fullName>
    </submittedName>
</protein>